<gene>
    <name evidence="1" type="ORF">AGA_1P136</name>
    <name evidence="2" type="ORF">GOB80_12500</name>
</gene>
<dbReference type="AlphaFoldDB" id="A0A0U5FAH3"/>
<sequence>MDQLFMPHTKQATDTEYEFACLPGPNTLTVAGRSELNAKKQSANLDKAFPPDTDRLRPLIEQADIISFDVFDTLLIRPFVNPTDVFLIIERRTGIIGFHDARVQAEIAAREKYYARSGTAEVTLEHIYTELNLPDTGIACMSIPDLLQLEIDTEKALLTRSPTVSEIYDLACAMGKTVIAISDMYLPEQVILSILEDNNLPVSRAFVSCSYKAAKHEGKLYSLVAKTMGVEPSRILHFGDNFKSDCFAALEAGVAGYYLPSLYDRVYHDTRYNQRAISQLCQRSSANKGAKKNLFASAVVAYMARFKAAHSQASMAEQFGAMYGGPLVAGFATWMNAVMQADKVKHLRLATRDGYITKEIWGRLGFSGIASIMQSSRRLTLMPALYSAFEKEIGSLLNTSTACTLRECFARLTLGKEEQELLEVLGKLIPLDRVIDSPAKASAALKALKDCESIIKRIAAAEMEAYKAYLAAEGFDPQHDAMADCGWALSSQRRTEYMFGEEFRGYYIGTLEHAHMHDKIRSFLFHKGENKAWVEIAERGVELLELPFASLEPQVCRFEKTGDSVKPVLLANEPQYDFVRTVFIQQMQEQIRSFADFINPLVSMLTLDELREGLFILFEALVKYPTPYEYHGLATLPHSRELGASEFATIGTFWVVEDTQGTNQIHNSGWRDYIRLGWMSLKQAGPAITWMKIKRVLRRKLKYA</sequence>
<evidence type="ECO:0000313" key="2">
    <source>
        <dbReference type="EMBL" id="NHO40480.1"/>
    </source>
</evidence>
<reference evidence="2 4" key="3">
    <citation type="journal article" date="2020" name="Int. J. Syst. Evol. Microbiol.">
        <title>Novel acetic acid bacteria from cider fermentations: Acetobacter conturbans sp. nov. and Acetobacter fallax sp. nov.</title>
        <authorList>
            <person name="Sombolestani A.S."/>
            <person name="Cleenwerck I."/>
            <person name="Cnockaert M."/>
            <person name="Borremans W."/>
            <person name="Wieme A.D."/>
            <person name="De Vuyst L."/>
            <person name="Vandamme P."/>
        </authorList>
    </citation>
    <scope>NUCLEOTIDE SEQUENCE [LARGE SCALE GENOMIC DNA]</scope>
    <source>
        <strain evidence="2 4">LMG 23848</strain>
    </source>
</reference>
<dbReference type="InterPro" id="IPR036412">
    <property type="entry name" value="HAD-like_sf"/>
</dbReference>
<dbReference type="Proteomes" id="UP000068250">
    <property type="component" value="Plasmid 1P"/>
</dbReference>
<accession>A0A0U5FAH3</accession>
<dbReference type="EMBL" id="WOTE01000013">
    <property type="protein sequence ID" value="NHO40480.1"/>
    <property type="molecule type" value="Genomic_DNA"/>
</dbReference>
<dbReference type="InterPro" id="IPR023214">
    <property type="entry name" value="HAD_sf"/>
</dbReference>
<protein>
    <submittedName>
        <fullName evidence="1">Putative glycosyl transferase</fullName>
    </submittedName>
</protein>
<evidence type="ECO:0000313" key="4">
    <source>
        <dbReference type="Proteomes" id="UP000657200"/>
    </source>
</evidence>
<reference evidence="1" key="2">
    <citation type="submission" date="2014-09" db="EMBL/GenBank/DDBJ databases">
        <authorList>
            <person name="Magalhaes I.L.F."/>
            <person name="Oliveira U."/>
            <person name="Santos F.R."/>
            <person name="Vidigal T.H.D.A."/>
            <person name="Brescovit A.D."/>
            <person name="Santos A.J."/>
        </authorList>
    </citation>
    <scope>NUCLEOTIDE SEQUENCE</scope>
    <source>
        <strain evidence="1">LMG 23848T</strain>
    </source>
</reference>
<dbReference type="OrthoDB" id="7215643at2"/>
<dbReference type="Gene3D" id="1.10.150.400">
    <property type="match status" value="1"/>
</dbReference>
<dbReference type="PATRIC" id="fig|431306.5.peg.2873"/>
<geneLocation type="plasmid" evidence="3">
    <name>1P</name>
</geneLocation>
<evidence type="ECO:0000313" key="3">
    <source>
        <dbReference type="Proteomes" id="UP000068250"/>
    </source>
</evidence>
<dbReference type="EMBL" id="LN609303">
    <property type="protein sequence ID" value="CEF57440.1"/>
    <property type="molecule type" value="Genomic_DNA"/>
</dbReference>
<dbReference type="GO" id="GO:0016740">
    <property type="term" value="F:transferase activity"/>
    <property type="evidence" value="ECO:0007669"/>
    <property type="project" value="UniProtKB-KW"/>
</dbReference>
<reference evidence="3" key="1">
    <citation type="submission" date="2014-09" db="EMBL/GenBank/DDBJ databases">
        <authorList>
            <person name="Illeghems K.G."/>
        </authorList>
    </citation>
    <scope>NUCLEOTIDE SEQUENCE [LARGE SCALE GENOMIC DNA]</scope>
    <source>
        <strain evidence="3">LMG 23848T</strain>
        <plasmid evidence="3">1P</plasmid>
    </source>
</reference>
<keyword evidence="1" id="KW-0808">Transferase</keyword>
<name>A0A0U5FAH3_9PROT</name>
<evidence type="ECO:0000313" key="1">
    <source>
        <dbReference type="EMBL" id="CEF57440.1"/>
    </source>
</evidence>
<organism evidence="1 3">
    <name type="scientific">Acetobacter ghanensis</name>
    <dbReference type="NCBI Taxonomy" id="431306"/>
    <lineage>
        <taxon>Bacteria</taxon>
        <taxon>Pseudomonadati</taxon>
        <taxon>Pseudomonadota</taxon>
        <taxon>Alphaproteobacteria</taxon>
        <taxon>Acetobacterales</taxon>
        <taxon>Acetobacteraceae</taxon>
        <taxon>Acetobacter</taxon>
    </lineage>
</organism>
<dbReference type="SUPFAM" id="SSF56784">
    <property type="entry name" value="HAD-like"/>
    <property type="match status" value="1"/>
</dbReference>
<dbReference type="Proteomes" id="UP000657200">
    <property type="component" value="Unassembled WGS sequence"/>
</dbReference>
<dbReference type="RefSeq" id="WP_059024974.1">
    <property type="nucleotide sequence ID" value="NZ_LN609303.1"/>
</dbReference>
<dbReference type="Gene3D" id="3.40.50.1000">
    <property type="entry name" value="HAD superfamily/HAD-like"/>
    <property type="match status" value="1"/>
</dbReference>
<proteinExistence type="predicted"/>
<keyword evidence="4" id="KW-1185">Reference proteome</keyword>